<comment type="similarity">
    <text evidence="1 6">Belongs to the RpoE family.</text>
</comment>
<dbReference type="GO" id="GO:0003899">
    <property type="term" value="F:DNA-directed RNA polymerase activity"/>
    <property type="evidence" value="ECO:0007669"/>
    <property type="project" value="UniProtKB-UniRule"/>
</dbReference>
<keyword evidence="3 6" id="KW-0808">Transferase</keyword>
<organism evidence="9 10">
    <name type="scientific">Enterococcus termitis</name>
    <dbReference type="NCBI Taxonomy" id="332950"/>
    <lineage>
        <taxon>Bacteria</taxon>
        <taxon>Bacillati</taxon>
        <taxon>Bacillota</taxon>
        <taxon>Bacilli</taxon>
        <taxon>Lactobacillales</taxon>
        <taxon>Enterococcaceae</taxon>
        <taxon>Enterococcus</taxon>
    </lineage>
</organism>
<proteinExistence type="inferred from homology"/>
<evidence type="ECO:0000256" key="3">
    <source>
        <dbReference type="ARBA" id="ARBA00022679"/>
    </source>
</evidence>
<keyword evidence="10" id="KW-1185">Reference proteome</keyword>
<feature type="compositionally biased region" description="Acidic residues" evidence="7">
    <location>
        <begin position="122"/>
        <end position="156"/>
    </location>
</feature>
<feature type="compositionally biased region" description="Acidic residues" evidence="7">
    <location>
        <begin position="169"/>
        <end position="209"/>
    </location>
</feature>
<reference evidence="10" key="1">
    <citation type="submission" date="2016-09" db="EMBL/GenBank/DDBJ databases">
        <authorList>
            <person name="Gulvik C.A."/>
        </authorList>
    </citation>
    <scope>NUCLEOTIDE SEQUENCE [LARGE SCALE GENOMIC DNA]</scope>
    <source>
        <strain evidence="10">LMG 8895</strain>
    </source>
</reference>
<evidence type="ECO:0000256" key="5">
    <source>
        <dbReference type="ARBA" id="ARBA00023163"/>
    </source>
</evidence>
<dbReference type="AlphaFoldDB" id="A0A1E5G7U2"/>
<dbReference type="RefSeq" id="WP_069665071.1">
    <property type="nucleotide sequence ID" value="NZ_JBHUJJ010000001.1"/>
</dbReference>
<dbReference type="HAMAP" id="MF_00357">
    <property type="entry name" value="RNApol_bact_RpoE"/>
    <property type="match status" value="1"/>
</dbReference>
<evidence type="ECO:0000256" key="7">
    <source>
        <dbReference type="SAM" id="MobiDB-lite"/>
    </source>
</evidence>
<evidence type="ECO:0000313" key="9">
    <source>
        <dbReference type="EMBL" id="OEG08749.1"/>
    </source>
</evidence>
<feature type="domain" description="HTH HARE-type" evidence="8">
    <location>
        <begin position="14"/>
        <end position="81"/>
    </location>
</feature>
<evidence type="ECO:0000256" key="2">
    <source>
        <dbReference type="ARBA" id="ARBA00022478"/>
    </source>
</evidence>
<evidence type="ECO:0000256" key="1">
    <source>
        <dbReference type="ARBA" id="ARBA00009828"/>
    </source>
</evidence>
<dbReference type="NCBIfam" id="TIGR04567">
    <property type="entry name" value="RNAP_delt_lowGC"/>
    <property type="match status" value="1"/>
</dbReference>
<dbReference type="InterPro" id="IPR029757">
    <property type="entry name" value="RpoE"/>
</dbReference>
<dbReference type="Gene3D" id="1.10.10.1250">
    <property type="entry name" value="RNA polymerase, subunit delta, N-terminal domain"/>
    <property type="match status" value="1"/>
</dbReference>
<feature type="region of interest" description="Disordered" evidence="7">
    <location>
        <begin position="122"/>
        <end position="209"/>
    </location>
</feature>
<name>A0A1E5G7U2_9ENTE</name>
<keyword evidence="2 6" id="KW-0240">DNA-directed RNA polymerase</keyword>
<dbReference type="Pfam" id="PF05066">
    <property type="entry name" value="HARE-HTH"/>
    <property type="match status" value="1"/>
</dbReference>
<accession>A0A1E5G7U2</accession>
<dbReference type="GO" id="GO:0000428">
    <property type="term" value="C:DNA-directed RNA polymerase complex"/>
    <property type="evidence" value="ECO:0007669"/>
    <property type="project" value="UniProtKB-KW"/>
</dbReference>
<dbReference type="EMBL" id="MIJY01000046">
    <property type="protein sequence ID" value="OEG08749.1"/>
    <property type="molecule type" value="Genomic_DNA"/>
</dbReference>
<keyword evidence="5 6" id="KW-0804">Transcription</keyword>
<comment type="subunit">
    <text evidence="6">RNAP is composed of a core of 2 alpha, a beta and a beta' subunits. The core is associated with a delta subunit and one of several sigma factors.</text>
</comment>
<comment type="function">
    <text evidence="6">Participates in both the initiation and recycling phases of transcription. In the presence of the delta subunit, RNAP displays an increased specificity of transcription, a decreased affinity for nucleic acids, and an increased efficiency of RNA synthesis because of enhanced recycling.</text>
</comment>
<evidence type="ECO:0000256" key="4">
    <source>
        <dbReference type="ARBA" id="ARBA00022695"/>
    </source>
</evidence>
<dbReference type="GO" id="GO:0006351">
    <property type="term" value="P:DNA-templated transcription"/>
    <property type="evidence" value="ECO:0007669"/>
    <property type="project" value="InterPro"/>
</dbReference>
<dbReference type="InterPro" id="IPR007759">
    <property type="entry name" value="Asxl_HARE-HTH"/>
</dbReference>
<dbReference type="InterPro" id="IPR038087">
    <property type="entry name" value="RNAP_delta_N_dom_sf"/>
</dbReference>
<evidence type="ECO:0000256" key="6">
    <source>
        <dbReference type="HAMAP-Rule" id="MF_00357"/>
    </source>
</evidence>
<evidence type="ECO:0000313" key="10">
    <source>
        <dbReference type="Proteomes" id="UP000095094"/>
    </source>
</evidence>
<dbReference type="PROSITE" id="PS51913">
    <property type="entry name" value="HTH_HARE"/>
    <property type="match status" value="1"/>
</dbReference>
<sequence>MEINVFDGLNKDELSMIEVAHAILEQREDVMDFSDLVNQIQNYLGKSDSEIRDSLAQFYTDLNIDGSFISLGDNRWGLRSWYPIDSIDEEVTHGLEEDEEDKPRRRKRKKVNAFIIDANDEDVIDYNDDDPEDAELTDEDDEDILYDDEDDDEDEEIKAYNSDLQEIGADSDDEEEELPGIEEDLTIIDDDDVDDDFDDEDDEYSEEEE</sequence>
<dbReference type="GO" id="GO:0006355">
    <property type="term" value="P:regulation of DNA-templated transcription"/>
    <property type="evidence" value="ECO:0007669"/>
    <property type="project" value="UniProtKB-UniRule"/>
</dbReference>
<evidence type="ECO:0000259" key="8">
    <source>
        <dbReference type="PROSITE" id="PS51913"/>
    </source>
</evidence>
<gene>
    <name evidence="6" type="primary">rpoE</name>
    <name evidence="9" type="ORF">BCR25_12505</name>
</gene>
<keyword evidence="4 6" id="KW-0548">Nucleotidyltransferase</keyword>
<dbReference type="Proteomes" id="UP000095094">
    <property type="component" value="Unassembled WGS sequence"/>
</dbReference>
<protein>
    <recommendedName>
        <fullName evidence="6">Probable DNA-directed RNA polymerase subunit delta</fullName>
    </recommendedName>
    <alternativeName>
        <fullName evidence="6">RNAP delta factor</fullName>
    </alternativeName>
</protein>
<comment type="caution">
    <text evidence="9">The sequence shown here is derived from an EMBL/GenBank/DDBJ whole genome shotgun (WGS) entry which is preliminary data.</text>
</comment>